<name>A0ABQ0FIQ8_APOSI</name>
<dbReference type="InterPro" id="IPR009030">
    <property type="entry name" value="Growth_fac_rcpt_cys_sf"/>
</dbReference>
<feature type="region of interest" description="Disordered" evidence="1">
    <location>
        <begin position="2106"/>
        <end position="2158"/>
    </location>
</feature>
<keyword evidence="3" id="KW-1185">Reference proteome</keyword>
<sequence>MSESVSVTPVAQATYALLKPGLWRRGAEPARPDVGIHMTAEDPCPIGHFCPVGLGLPLPCPVGTFSDRMFLSMSSECLPCPPGHFCAASGLSAPSGPCAPGYFCLSGVSSPTPTGLSGHGGPCPQGHFCPRGTSLPQPCRAGSYGSLPGQASCFSCPAGYYCPENITSYSGYPCPAGFYCPRGTKHATQFPCPRGYYNPDPLTHSLDSCLPCPPGHYCGQENLTKPSGPCDAGWYCVSAAWTARPFDLDNYTSTNCLCPATATGGKCPAGSYCPEGSPEPKPCPPGSFCATSGDPLSTEGRDVLETSHSGSAKCLDSLSTPTGSCQAGYFCIGGSESPAPVDEVTGGPCPPGSFCPAASHKPTPCPVGTFSSLPEQITSSTCQSCPSGFYCKEAGLQAPSGWCPAGYYCDSSTGPVQDFSLYPCPLGYYCPVGTTKAMHHSCPVGTYGPRKGLTSITECQLCPAGKFCSLAGISAPTVESSDCPVSQHGVCAAGHWCKAGSSSKYPTDGAGGFRCPPGHYCLEGTPVPAPCPPGTWSSEGTRAPEECQQCSVIGQLCPGGLLPTWPASSYLGIPCTGGTVPGVLMESLSGRPCLSGHFCPWGMADITPCPPGSYASHTATTECLICPSGRYCVPGMRPQLCPRGFYCSEGTGLDWQPCPPGTYGFEPGLSSRPECRACDGGRFCPRANATEAGGQCWEGFFCTRGSTRPNPEAGTEENAGPCPPGHYCPKGSAIPQPCPPGTFGPWSKRGSEAACSPCLPGHYCASSGLAQPSGLCSEGFFCLQGALVSNNSLEDGTSGPCPAGHFCPSGTVLPKPCPAGTHNVLVAQGHCKPCPQGFFCPANTSSVAGNECPAGHYCPASTTFDTQFPCPRGTYKPHRGGAHRSDCSPCEPGMGPTVSCLGWSPHRGSVVLGSTAIMERLSRIPLMGLQETFVLQVTSVLREAPILFHVALCFLLTTPGATSVKDCQPCPAGWFCSQAGLSSPEALCEGGWFCPRASISGHNPDTICPPGHSCPPGSLEPRACPPGQYQDEPGQSFCKMCPAGKVCPLGVLEPGTRTVRPVDCPAGYYCPLGTQNPTQHPCPGGTFRETPGARSTKDCRLCPAGQFCTDSVTEQVAAAEKKGAPKTTGTGKRFPDGPCLAGYYCPPGQTSASPMSFRCPRGFYCPEGSSQPKACGNGTFQPQEAQGSCDLCPVGFYCEVSSTGMFCVSQGLTQPSGLCHSGHYCTGGAVSPTPIQHKVEGPGISGNDICPPGFFCPVGTGFPLPCPPGFYSSAHGLNSKDQCQPCPSGHYCSKPGLSQVLEAGLCHAGYICLGGSSVPSPTDGTHGYKCPPGFYCPSGAHHELPCKPGTFSPLSGADTCLPCPQGTYCPQAATVEPITCPKAPTPPMGIGDELTRELSRDMGYLLCFKQSQGPLEDPKHSELTPLRTCPREGRHCHYCPAGTLSAHPCPEGTLNPQESAVSPRACQLCPAGSYCPGEGNTWPEGPCSAGYYCKGGATSPTPQGITIFSLNGLCPQGHYCPQGSLFPVPCPLGTTRNRMELCMGCPVNRGKEPYWLDVWVPCHDQVAPLRVAAGPAQLGTSALAWTWAQLMDPAPLTLTAPWTPEPPPLHLSRALRVTSASQELHGLSCATVGTTSPPWAQTPAFHVHQAPTAHILVLGHPDPAQPMPTVKPGTWSPSLCPPGTFTPQDVTGLQEESGCSICPPGHYCRERRFLFVEELSRSHLLRMDASESRSKLLETQQTLQLVGEAGRGQVWGRCPAGYFCPPGTSEITSDPGKPQALCTQKQLCAEQCPPGNGLYLQPTGFYCPEGSGEPIPCPPHTLAATPGAQTKEDCEPCPPGQWCKAEAQAWKPCPAGHYCPGMSESHPGVPQACPEHTYLATEGGRSSAECLPCPAGYHCPWPGLSSFEDHPCPPGHWCPGALGAFLCPPGTFRSEPGASSPEECELCPSGYYCPDTQVAGRANVFAIPCQPGSECPAEVLWTWSHAGLVLTVGPAQEYPRSALGAMPARLAPLPTLVLGSKCMFPYYCLQGSTHPLGCPGGSEALNKSGLRVSAETSCRLCVAGTYRSPALDTLTCQPCPPGFICPQGAPRAITISLARWATTVLRGHPGPGPVQQEPLEGTSKQQHLRNASRAPQAPSVPCQDRQRASPVGVPPSLPGFPEAKSMVRLVNEFYSWALNSQRTGWGSPQLSVCLNRVFQKSDGSCICQAGHVSYDHRGLETDQESSSHSEEDCQPE</sequence>
<dbReference type="EMBL" id="BAAFST010000014">
    <property type="protein sequence ID" value="GAB1299080.1"/>
    <property type="molecule type" value="Genomic_DNA"/>
</dbReference>
<organism evidence="2 3">
    <name type="scientific">Apodemus speciosus</name>
    <name type="common">Large Japanese field mouse</name>
    <dbReference type="NCBI Taxonomy" id="105296"/>
    <lineage>
        <taxon>Eukaryota</taxon>
        <taxon>Metazoa</taxon>
        <taxon>Chordata</taxon>
        <taxon>Craniata</taxon>
        <taxon>Vertebrata</taxon>
        <taxon>Euteleostomi</taxon>
        <taxon>Mammalia</taxon>
        <taxon>Eutheria</taxon>
        <taxon>Euarchontoglires</taxon>
        <taxon>Glires</taxon>
        <taxon>Rodentia</taxon>
        <taxon>Myomorpha</taxon>
        <taxon>Muroidea</taxon>
        <taxon>Muridae</taxon>
        <taxon>Murinae</taxon>
        <taxon>Apodemus</taxon>
    </lineage>
</organism>
<dbReference type="PANTHER" id="PTHR46104">
    <property type="entry name" value="GENE 9195-RELATED-RELATED"/>
    <property type="match status" value="1"/>
</dbReference>
<dbReference type="SUPFAM" id="SSF57184">
    <property type="entry name" value="Growth factor receptor domain"/>
    <property type="match status" value="6"/>
</dbReference>
<comment type="caution">
    <text evidence="2">The sequence shown here is derived from an EMBL/GenBank/DDBJ whole genome shotgun (WGS) entry which is preliminary data.</text>
</comment>
<protein>
    <submittedName>
        <fullName evidence="2">Predicted gene 9195</fullName>
    </submittedName>
</protein>
<evidence type="ECO:0000313" key="2">
    <source>
        <dbReference type="EMBL" id="GAB1299080.1"/>
    </source>
</evidence>
<dbReference type="PANTHER" id="PTHR46104:SF1">
    <property type="entry name" value="GENE 9195-RELATED"/>
    <property type="match status" value="1"/>
</dbReference>
<proteinExistence type="predicted"/>
<reference evidence="2 3" key="1">
    <citation type="submission" date="2024-08" db="EMBL/GenBank/DDBJ databases">
        <title>The draft genome of Apodemus speciosus.</title>
        <authorList>
            <person name="Nabeshima K."/>
            <person name="Suzuki S."/>
            <person name="Onuma M."/>
        </authorList>
    </citation>
    <scope>NUCLEOTIDE SEQUENCE [LARGE SCALE GENOMIC DNA]</scope>
    <source>
        <strain evidence="2">IB14-021</strain>
    </source>
</reference>
<dbReference type="Proteomes" id="UP001623349">
    <property type="component" value="Unassembled WGS sequence"/>
</dbReference>
<evidence type="ECO:0000313" key="3">
    <source>
        <dbReference type="Proteomes" id="UP001623349"/>
    </source>
</evidence>
<dbReference type="Gene3D" id="2.10.50.10">
    <property type="entry name" value="Tumor Necrosis Factor Receptor, subunit A, domain 2"/>
    <property type="match status" value="9"/>
</dbReference>
<gene>
    <name evidence="2" type="ORF">APTSU1_001431600</name>
</gene>
<evidence type="ECO:0000256" key="1">
    <source>
        <dbReference type="SAM" id="MobiDB-lite"/>
    </source>
</evidence>
<accession>A0ABQ0FIQ8</accession>
<dbReference type="SMART" id="SM01411">
    <property type="entry name" value="Ephrin_rec_like"/>
    <property type="match status" value="25"/>
</dbReference>